<dbReference type="Gene3D" id="1.10.10.10">
    <property type="entry name" value="Winged helix-like DNA-binding domain superfamily/Winged helix DNA-binding domain"/>
    <property type="match status" value="1"/>
</dbReference>
<evidence type="ECO:0000313" key="2">
    <source>
        <dbReference type="WBParaSite" id="Hba_09498"/>
    </source>
</evidence>
<dbReference type="GO" id="GO:0003676">
    <property type="term" value="F:nucleic acid binding"/>
    <property type="evidence" value="ECO:0007669"/>
    <property type="project" value="InterPro"/>
</dbReference>
<evidence type="ECO:0000313" key="1">
    <source>
        <dbReference type="Proteomes" id="UP000095283"/>
    </source>
</evidence>
<dbReference type="Gene3D" id="3.30.420.10">
    <property type="entry name" value="Ribonuclease H-like superfamily/Ribonuclease H"/>
    <property type="match status" value="1"/>
</dbReference>
<dbReference type="PANTHER" id="PTHR46060">
    <property type="entry name" value="MARINER MOS1 TRANSPOSASE-LIKE PROTEIN"/>
    <property type="match status" value="1"/>
</dbReference>
<dbReference type="WBParaSite" id="Hba_09498">
    <property type="protein sequence ID" value="Hba_09498"/>
    <property type="gene ID" value="Hba_09498"/>
</dbReference>
<dbReference type="InterPro" id="IPR052709">
    <property type="entry name" value="Transposase-MT_Hybrid"/>
</dbReference>
<proteinExistence type="predicted"/>
<dbReference type="Pfam" id="PF13412">
    <property type="entry name" value="HTH_24"/>
    <property type="match status" value="1"/>
</dbReference>
<name>A0A1I7WWM7_HETBA</name>
<reference evidence="2" key="1">
    <citation type="submission" date="2016-11" db="UniProtKB">
        <authorList>
            <consortium name="WormBaseParasite"/>
        </authorList>
    </citation>
    <scope>IDENTIFICATION</scope>
</reference>
<keyword evidence="1" id="KW-1185">Reference proteome</keyword>
<protein>
    <submittedName>
        <fullName evidence="2">MarR family transcriptional regulator</fullName>
    </submittedName>
</protein>
<sequence>MKSLLDENPSQTQEELAEQLGVDKAKVSKRLHEMGKWIPYEFSEDKNTTYWIRKSEDWEVLPNAAYSPDLAPLGYNLFRSMQNCLAEQRFRDVAEVRKWIDDFIAFKPMSFFREGIRKLPKRCRRS</sequence>
<dbReference type="AlphaFoldDB" id="A0A1I7WWM7"/>
<accession>A0A1I7WWM7</accession>
<dbReference type="PANTHER" id="PTHR46060:SF1">
    <property type="entry name" value="MARINER MOS1 TRANSPOSASE-LIKE PROTEIN"/>
    <property type="match status" value="1"/>
</dbReference>
<dbReference type="InterPro" id="IPR036388">
    <property type="entry name" value="WH-like_DNA-bd_sf"/>
</dbReference>
<organism evidence="1 2">
    <name type="scientific">Heterorhabditis bacteriophora</name>
    <name type="common">Entomopathogenic nematode worm</name>
    <dbReference type="NCBI Taxonomy" id="37862"/>
    <lineage>
        <taxon>Eukaryota</taxon>
        <taxon>Metazoa</taxon>
        <taxon>Ecdysozoa</taxon>
        <taxon>Nematoda</taxon>
        <taxon>Chromadorea</taxon>
        <taxon>Rhabditida</taxon>
        <taxon>Rhabditina</taxon>
        <taxon>Rhabditomorpha</taxon>
        <taxon>Strongyloidea</taxon>
        <taxon>Heterorhabditidae</taxon>
        <taxon>Heterorhabditis</taxon>
    </lineage>
</organism>
<dbReference type="Proteomes" id="UP000095283">
    <property type="component" value="Unplaced"/>
</dbReference>
<dbReference type="InterPro" id="IPR036397">
    <property type="entry name" value="RNaseH_sf"/>
</dbReference>